<proteinExistence type="predicted"/>
<comment type="caution">
    <text evidence="1">The sequence shown here is derived from an EMBL/GenBank/DDBJ whole genome shotgun (WGS) entry which is preliminary data.</text>
</comment>
<dbReference type="EMBL" id="VBPA01000310">
    <property type="protein sequence ID" value="TMQ69329.1"/>
    <property type="molecule type" value="Genomic_DNA"/>
</dbReference>
<accession>A0A538U0M4</accession>
<evidence type="ECO:0000313" key="2">
    <source>
        <dbReference type="Proteomes" id="UP000319836"/>
    </source>
</evidence>
<name>A0A538U0M4_UNCEI</name>
<organism evidence="1 2">
    <name type="scientific">Eiseniibacteriota bacterium</name>
    <dbReference type="NCBI Taxonomy" id="2212470"/>
    <lineage>
        <taxon>Bacteria</taxon>
        <taxon>Candidatus Eiseniibacteriota</taxon>
    </lineage>
</organism>
<gene>
    <name evidence="1" type="ORF">E6K80_12020</name>
</gene>
<dbReference type="AlphaFoldDB" id="A0A538U0M4"/>
<protein>
    <submittedName>
        <fullName evidence="1">Uncharacterized protein</fullName>
    </submittedName>
</protein>
<evidence type="ECO:0000313" key="1">
    <source>
        <dbReference type="EMBL" id="TMQ69329.1"/>
    </source>
</evidence>
<dbReference type="Proteomes" id="UP000319836">
    <property type="component" value="Unassembled WGS sequence"/>
</dbReference>
<sequence>MIAGCGSHPRANESTLRFHRLYEGADTTGISRGKALLQAFDVNRDPTGALRASGRLDLPDDTMLELIVYAPGGAQVLARSEFPLEGRHFESPPILGQGGPLPTGHYHFQLRCRFDPDVQPPAVMQAVANRGKLRGPGIIRIHSGMVAFVHDLETRR</sequence>
<reference evidence="1 2" key="1">
    <citation type="journal article" date="2019" name="Nat. Microbiol.">
        <title>Mediterranean grassland soil C-N compound turnover is dependent on rainfall and depth, and is mediated by genomically divergent microorganisms.</title>
        <authorList>
            <person name="Diamond S."/>
            <person name="Andeer P.F."/>
            <person name="Li Z."/>
            <person name="Crits-Christoph A."/>
            <person name="Burstein D."/>
            <person name="Anantharaman K."/>
            <person name="Lane K.R."/>
            <person name="Thomas B.C."/>
            <person name="Pan C."/>
            <person name="Northen T.R."/>
            <person name="Banfield J.F."/>
        </authorList>
    </citation>
    <scope>NUCLEOTIDE SEQUENCE [LARGE SCALE GENOMIC DNA]</scope>
    <source>
        <strain evidence="1">WS_10</strain>
    </source>
</reference>